<evidence type="ECO:0000313" key="1">
    <source>
        <dbReference type="EMBL" id="KAF6735832.1"/>
    </source>
</evidence>
<dbReference type="AlphaFoldDB" id="A0A834KWT3"/>
<accession>A0A834KWT3</accession>
<sequence length="71" mass="7729">MCARACGAGLPIGDVTALDNEAFYHICHIWRPIYTNLNQLIGVFGVGLFCEQALLGPPQHSESRLALSRSD</sequence>
<protein>
    <submittedName>
        <fullName evidence="1">Uncharacterized protein</fullName>
    </submittedName>
</protein>
<organism evidence="1 2">
    <name type="scientific">Oryzias melastigma</name>
    <name type="common">Marine medaka</name>
    <dbReference type="NCBI Taxonomy" id="30732"/>
    <lineage>
        <taxon>Eukaryota</taxon>
        <taxon>Metazoa</taxon>
        <taxon>Chordata</taxon>
        <taxon>Craniata</taxon>
        <taxon>Vertebrata</taxon>
        <taxon>Euteleostomi</taxon>
        <taxon>Actinopterygii</taxon>
        <taxon>Neopterygii</taxon>
        <taxon>Teleostei</taxon>
        <taxon>Neoteleostei</taxon>
        <taxon>Acanthomorphata</taxon>
        <taxon>Ovalentaria</taxon>
        <taxon>Atherinomorphae</taxon>
        <taxon>Beloniformes</taxon>
        <taxon>Adrianichthyidae</taxon>
        <taxon>Oryziinae</taxon>
        <taxon>Oryzias</taxon>
    </lineage>
</organism>
<comment type="caution">
    <text evidence="1">The sequence shown here is derived from an EMBL/GenBank/DDBJ whole genome shotgun (WGS) entry which is preliminary data.</text>
</comment>
<proteinExistence type="predicted"/>
<name>A0A834KWT3_ORYME</name>
<reference evidence="1" key="1">
    <citation type="journal article" name="BMC Genomics">
        <title>Long-read sequencing and de novo genome assembly of marine medaka (Oryzias melastigma).</title>
        <authorList>
            <person name="Liang P."/>
            <person name="Saqib H.S.A."/>
            <person name="Ni X."/>
            <person name="Shen Y."/>
        </authorList>
    </citation>
    <scope>NUCLEOTIDE SEQUENCE</scope>
    <source>
        <strain evidence="1">Bigg-433</strain>
    </source>
</reference>
<dbReference type="EMBL" id="WKFB01000100">
    <property type="protein sequence ID" value="KAF6735832.1"/>
    <property type="molecule type" value="Genomic_DNA"/>
</dbReference>
<evidence type="ECO:0000313" key="2">
    <source>
        <dbReference type="Proteomes" id="UP000646548"/>
    </source>
</evidence>
<dbReference type="Proteomes" id="UP000646548">
    <property type="component" value="Unassembled WGS sequence"/>
</dbReference>
<gene>
    <name evidence="1" type="ORF">FQA47_002393</name>
</gene>